<dbReference type="Proteomes" id="UP000320055">
    <property type="component" value="Unassembled WGS sequence"/>
</dbReference>
<comment type="cofactor">
    <cofactor evidence="9">
        <name>Mg(2+)</name>
        <dbReference type="ChEBI" id="CHEBI:18420"/>
    </cofactor>
</comment>
<comment type="catalytic activity">
    <reaction evidence="9">
        <text>(7R,8S)-7,8-diammoniononanoate + CO2 + ATP = (4R,5S)-dethiobiotin + ADP + phosphate + 3 H(+)</text>
        <dbReference type="Rhea" id="RHEA:15805"/>
        <dbReference type="ChEBI" id="CHEBI:15378"/>
        <dbReference type="ChEBI" id="CHEBI:16526"/>
        <dbReference type="ChEBI" id="CHEBI:30616"/>
        <dbReference type="ChEBI" id="CHEBI:43474"/>
        <dbReference type="ChEBI" id="CHEBI:149469"/>
        <dbReference type="ChEBI" id="CHEBI:149473"/>
        <dbReference type="ChEBI" id="CHEBI:456216"/>
        <dbReference type="EC" id="6.3.3.3"/>
    </reaction>
</comment>
<feature type="binding site" evidence="9">
    <location>
        <begin position="169"/>
        <end position="170"/>
    </location>
    <ligand>
        <name>ATP</name>
        <dbReference type="ChEBI" id="CHEBI:30616"/>
    </ligand>
</feature>
<feature type="binding site" evidence="9">
    <location>
        <begin position="201"/>
        <end position="203"/>
    </location>
    <ligand>
        <name>ATP</name>
        <dbReference type="ChEBI" id="CHEBI:30616"/>
    </ligand>
</feature>
<accession>A0A563VTN2</accession>
<evidence type="ECO:0000256" key="2">
    <source>
        <dbReference type="ARBA" id="ARBA00022598"/>
    </source>
</evidence>
<keyword evidence="3 9" id="KW-0479">Metal-binding</keyword>
<evidence type="ECO:0000256" key="1">
    <source>
        <dbReference type="ARBA" id="ARBA00022490"/>
    </source>
</evidence>
<dbReference type="CDD" id="cd03109">
    <property type="entry name" value="DTBS"/>
    <property type="match status" value="1"/>
</dbReference>
<evidence type="ECO:0000256" key="9">
    <source>
        <dbReference type="HAMAP-Rule" id="MF_00336"/>
    </source>
</evidence>
<dbReference type="PANTHER" id="PTHR43210:SF2">
    <property type="entry name" value="ATP-DEPENDENT DETHIOBIOTIN SYNTHETASE BIOD 2"/>
    <property type="match status" value="1"/>
</dbReference>
<feature type="binding site" evidence="9">
    <location>
        <position position="109"/>
    </location>
    <ligand>
        <name>Mg(2+)</name>
        <dbReference type="ChEBI" id="CHEBI:18420"/>
    </ligand>
</feature>
<evidence type="ECO:0000256" key="8">
    <source>
        <dbReference type="ARBA" id="ARBA00047386"/>
    </source>
</evidence>
<feature type="binding site" evidence="9">
    <location>
        <begin position="13"/>
        <end position="18"/>
    </location>
    <ligand>
        <name>ATP</name>
        <dbReference type="ChEBI" id="CHEBI:30616"/>
    </ligand>
</feature>
<dbReference type="GO" id="GO:0005829">
    <property type="term" value="C:cytosol"/>
    <property type="evidence" value="ECO:0007669"/>
    <property type="project" value="TreeGrafter"/>
</dbReference>
<dbReference type="GO" id="GO:0009102">
    <property type="term" value="P:biotin biosynthetic process"/>
    <property type="evidence" value="ECO:0007669"/>
    <property type="project" value="UniProtKB-UniRule"/>
</dbReference>
<dbReference type="GO" id="GO:0004141">
    <property type="term" value="F:dethiobiotin synthase activity"/>
    <property type="evidence" value="ECO:0007669"/>
    <property type="project" value="UniProtKB-UniRule"/>
</dbReference>
<comment type="function">
    <text evidence="9">Catalyzes a mechanistically unusual reaction, the ATP-dependent insertion of CO2 between the N7 and N8 nitrogen atoms of 7,8-diaminopelargonic acid (DAPA, also called 7,8-diammoniononanoate) to form a ureido ring.</text>
</comment>
<dbReference type="Pfam" id="PF13500">
    <property type="entry name" value="AAA_26"/>
    <property type="match status" value="1"/>
</dbReference>
<feature type="binding site" evidence="9">
    <location>
        <position position="48"/>
    </location>
    <ligand>
        <name>Mg(2+)</name>
        <dbReference type="ChEBI" id="CHEBI:18420"/>
    </ligand>
</feature>
<keyword evidence="5 9" id="KW-0093">Biotin biosynthesis</keyword>
<feature type="binding site" evidence="9">
    <location>
        <position position="48"/>
    </location>
    <ligand>
        <name>ATP</name>
        <dbReference type="ChEBI" id="CHEBI:30616"/>
    </ligand>
</feature>
<comment type="similarity">
    <text evidence="9">Belongs to the dethiobiotin synthetase family.</text>
</comment>
<evidence type="ECO:0000256" key="7">
    <source>
        <dbReference type="ARBA" id="ARBA00022842"/>
    </source>
</evidence>
<dbReference type="NCBIfam" id="TIGR00347">
    <property type="entry name" value="bioD"/>
    <property type="match status" value="1"/>
</dbReference>
<keyword evidence="2 9" id="KW-0436">Ligase</keyword>
<dbReference type="HAMAP" id="MF_00336">
    <property type="entry name" value="BioD"/>
    <property type="match status" value="1"/>
</dbReference>
<evidence type="ECO:0000256" key="3">
    <source>
        <dbReference type="ARBA" id="ARBA00022723"/>
    </source>
</evidence>
<name>A0A563VTN2_9CYAN</name>
<keyword evidence="7 9" id="KW-0460">Magnesium</keyword>
<feature type="binding site" evidence="9">
    <location>
        <position position="17"/>
    </location>
    <ligand>
        <name>Mg(2+)</name>
        <dbReference type="ChEBI" id="CHEBI:18420"/>
    </ligand>
</feature>
<keyword evidence="4 9" id="KW-0547">Nucleotide-binding</keyword>
<reference evidence="10 11" key="1">
    <citation type="submission" date="2019-01" db="EMBL/GenBank/DDBJ databases">
        <authorList>
            <person name="Brito A."/>
        </authorList>
    </citation>
    <scope>NUCLEOTIDE SEQUENCE [LARGE SCALE GENOMIC DNA]</scope>
    <source>
        <strain evidence="10">1</strain>
    </source>
</reference>
<keyword evidence="1 9" id="KW-0963">Cytoplasm</keyword>
<sequence>MKNSLLVTGTNTNVGKTFVTTSLVYYQHKYQATSSLGLLKLMQTGVSDRELYEELFAQQDLITVMTPLQFTAPLAPPIAAIKEQKTIDLKLVWQSLVSLQQQQDFVLIEALGGLGSPVTEELTVANIAADWRLPTILVVPVELGAIAQAVANTALARSLNINLKGIILSCTSAENETQQNDLAPIELIESLTQIKVLGTLPYIADIRDGDNLAAIASNWDLELMGINHRNISTIV</sequence>
<feature type="binding site" evidence="9">
    <location>
        <begin position="109"/>
        <end position="112"/>
    </location>
    <ligand>
        <name>ATP</name>
        <dbReference type="ChEBI" id="CHEBI:30616"/>
    </ligand>
</feature>
<evidence type="ECO:0000256" key="5">
    <source>
        <dbReference type="ARBA" id="ARBA00022756"/>
    </source>
</evidence>
<comment type="caution">
    <text evidence="9">Lacks conserved residue(s) required for the propagation of feature annotation.</text>
</comment>
<dbReference type="EMBL" id="CAACVJ010000212">
    <property type="protein sequence ID" value="VEP14807.1"/>
    <property type="molecule type" value="Genomic_DNA"/>
</dbReference>
<evidence type="ECO:0000313" key="11">
    <source>
        <dbReference type="Proteomes" id="UP000320055"/>
    </source>
</evidence>
<comment type="subunit">
    <text evidence="9">Homodimer.</text>
</comment>
<evidence type="ECO:0000256" key="6">
    <source>
        <dbReference type="ARBA" id="ARBA00022840"/>
    </source>
</evidence>
<dbReference type="GO" id="GO:0000287">
    <property type="term" value="F:magnesium ion binding"/>
    <property type="evidence" value="ECO:0007669"/>
    <property type="project" value="UniProtKB-UniRule"/>
</dbReference>
<dbReference type="EC" id="6.3.3.3" evidence="9"/>
<dbReference type="InterPro" id="IPR004472">
    <property type="entry name" value="DTB_synth_BioD"/>
</dbReference>
<organism evidence="10 11">
    <name type="scientific">Hyella patelloides LEGE 07179</name>
    <dbReference type="NCBI Taxonomy" id="945734"/>
    <lineage>
        <taxon>Bacteria</taxon>
        <taxon>Bacillati</taxon>
        <taxon>Cyanobacteriota</taxon>
        <taxon>Cyanophyceae</taxon>
        <taxon>Pleurocapsales</taxon>
        <taxon>Hyellaceae</taxon>
        <taxon>Hyella</taxon>
    </lineage>
</organism>
<feature type="binding site" evidence="9">
    <location>
        <position position="44"/>
    </location>
    <ligand>
        <name>substrate</name>
    </ligand>
</feature>
<dbReference type="OrthoDB" id="9802097at2"/>
<proteinExistence type="inferred from homology"/>
<dbReference type="UniPathway" id="UPA00078">
    <property type="reaction ID" value="UER00161"/>
</dbReference>
<dbReference type="GO" id="GO:0005524">
    <property type="term" value="F:ATP binding"/>
    <property type="evidence" value="ECO:0007669"/>
    <property type="project" value="UniProtKB-UniRule"/>
</dbReference>
<gene>
    <name evidence="9 10" type="primary">bioD</name>
    <name evidence="10" type="ORF">H1P_290016</name>
</gene>
<dbReference type="PANTHER" id="PTHR43210">
    <property type="entry name" value="DETHIOBIOTIN SYNTHETASE"/>
    <property type="match status" value="1"/>
</dbReference>
<protein>
    <recommendedName>
        <fullName evidence="9">ATP-dependent dethiobiotin synthetase BioD</fullName>
        <ecNumber evidence="9">6.3.3.3</ecNumber>
    </recommendedName>
    <alternativeName>
        <fullName evidence="9">DTB synthetase</fullName>
        <shortName evidence="9">DTBS</shortName>
    </alternativeName>
    <alternativeName>
        <fullName evidence="9">Dethiobiotin synthase</fullName>
    </alternativeName>
</protein>
<dbReference type="RefSeq" id="WP_144865136.1">
    <property type="nucleotide sequence ID" value="NZ_LR213789.1"/>
</dbReference>
<dbReference type="AlphaFoldDB" id="A0A563VTN2"/>
<dbReference type="PIRSF" id="PIRSF006755">
    <property type="entry name" value="DTB_synth"/>
    <property type="match status" value="1"/>
</dbReference>
<feature type="active site" evidence="9">
    <location>
        <position position="40"/>
    </location>
</feature>
<comment type="subcellular location">
    <subcellularLocation>
        <location evidence="9">Cytoplasm</location>
    </subcellularLocation>
</comment>
<comment type="pathway">
    <text evidence="9">Cofactor biosynthesis; biotin biosynthesis; biotin from 7,8-diaminononanoate: step 1/2.</text>
</comment>
<dbReference type="Gene3D" id="3.40.50.300">
    <property type="entry name" value="P-loop containing nucleotide triphosphate hydrolases"/>
    <property type="match status" value="1"/>
</dbReference>
<dbReference type="SUPFAM" id="SSF52540">
    <property type="entry name" value="P-loop containing nucleoside triphosphate hydrolases"/>
    <property type="match status" value="1"/>
</dbReference>
<evidence type="ECO:0000313" key="10">
    <source>
        <dbReference type="EMBL" id="VEP14807.1"/>
    </source>
</evidence>
<keyword evidence="6 9" id="KW-0067">ATP-binding</keyword>
<dbReference type="InterPro" id="IPR027417">
    <property type="entry name" value="P-loop_NTPase"/>
</dbReference>
<comment type="catalytic activity">
    <reaction evidence="8">
        <text>(7R,8S)-8-amino-7-(carboxyamino)nonanoate + ATP = (4R,5S)-dethiobiotin + ADP + phosphate + H(+)</text>
        <dbReference type="Rhea" id="RHEA:63684"/>
        <dbReference type="ChEBI" id="CHEBI:15378"/>
        <dbReference type="ChEBI" id="CHEBI:30616"/>
        <dbReference type="ChEBI" id="CHEBI:43474"/>
        <dbReference type="ChEBI" id="CHEBI:149470"/>
        <dbReference type="ChEBI" id="CHEBI:149473"/>
        <dbReference type="ChEBI" id="CHEBI:456216"/>
    </reaction>
</comment>
<evidence type="ECO:0000256" key="4">
    <source>
        <dbReference type="ARBA" id="ARBA00022741"/>
    </source>
</evidence>
<keyword evidence="11" id="KW-1185">Reference proteome</keyword>